<name>A0AAJ7TGS5_PETMA</name>
<dbReference type="KEGG" id="pmrn:116946607"/>
<dbReference type="InterPro" id="IPR003140">
    <property type="entry name" value="PLipase/COase/thioEstase"/>
</dbReference>
<dbReference type="GO" id="GO:0052689">
    <property type="term" value="F:carboxylic ester hydrolase activity"/>
    <property type="evidence" value="ECO:0007669"/>
    <property type="project" value="TreeGrafter"/>
</dbReference>
<evidence type="ECO:0000256" key="2">
    <source>
        <dbReference type="ARBA" id="ARBA00004236"/>
    </source>
</evidence>
<evidence type="ECO:0000313" key="26">
    <source>
        <dbReference type="Proteomes" id="UP001318040"/>
    </source>
</evidence>
<dbReference type="GO" id="GO:0006631">
    <property type="term" value="P:fatty acid metabolic process"/>
    <property type="evidence" value="ECO:0007669"/>
    <property type="project" value="UniProtKB-KW"/>
</dbReference>
<dbReference type="InterPro" id="IPR050565">
    <property type="entry name" value="LYPA1-2/EST-like"/>
</dbReference>
<evidence type="ECO:0000256" key="17">
    <source>
        <dbReference type="ARBA" id="ARBA00023242"/>
    </source>
</evidence>
<comment type="subcellular location">
    <subcellularLocation>
        <location evidence="2">Cell membrane</location>
    </subcellularLocation>
    <subcellularLocation>
        <location evidence="4">Cytoplasm</location>
    </subcellularLocation>
    <subcellularLocation>
        <location evidence="3">Endoplasmic reticulum</location>
    </subcellularLocation>
    <subcellularLocation>
        <location evidence="1">Nucleus membrane</location>
    </subcellularLocation>
</comment>
<dbReference type="Gene3D" id="3.40.50.1820">
    <property type="entry name" value="alpha/beta hydrolase"/>
    <property type="match status" value="1"/>
</dbReference>
<feature type="domain" description="Phospholipase/carboxylesterase/thioesterase" evidence="25">
    <location>
        <begin position="87"/>
        <end position="274"/>
    </location>
</feature>
<dbReference type="InterPro" id="IPR029058">
    <property type="entry name" value="AB_hydrolase_fold"/>
</dbReference>
<comment type="function">
    <text evidence="21">Acts as an acyl-protein thioesterase. Hydrolyzes fatty acids from S-acylated cysteine residues in proteins such as trimeric G alpha proteins or HRAS. Acts as a palmitoyl thioesterase that catalyzes depalmitoylation of proteins, such as ADRB2, KCNMA1 and SQSTM1. Acts as a negative regulator of autophagy by mediating palmitoylation of SQSTM1, decreasing affinity between SQSTM1 and ATG8 proteins and recruitment of ubiquitinated cargo proteins to autophagosomes. Acts as a lysophospholipase and hydrolyzes lysophosphatidylcholine (lyso-PC). Also hydrolyzes lysophosphatidylethanolamine (lyso-PE), lysophosphatidylinositol (lyso-PI) and lysophosphatidylserine (lyso-PS). Has much higher thioesterase activity than lysophospholipase activity. Contributes to the production of lysophosphatidic acid (LPA) during blood coagulation by recognizing and cleaving plasma phospholipids to generate lysophospholipids which in turn act as substrates for ENPP2 to produce LPA.</text>
</comment>
<keyword evidence="11" id="KW-0378">Hydrolase</keyword>
<evidence type="ECO:0000256" key="5">
    <source>
        <dbReference type="ARBA" id="ARBA00006499"/>
    </source>
</evidence>
<evidence type="ECO:0000256" key="6">
    <source>
        <dbReference type="ARBA" id="ARBA00011738"/>
    </source>
</evidence>
<keyword evidence="9" id="KW-1003">Cell membrane</keyword>
<evidence type="ECO:0000256" key="8">
    <source>
        <dbReference type="ARBA" id="ARBA00014923"/>
    </source>
</evidence>
<comment type="catalytic activity">
    <reaction evidence="22">
        <text>S-hexadecanoyl-L-cysteinyl-[protein] + H2O = L-cysteinyl-[protein] + hexadecanoate + H(+)</text>
        <dbReference type="Rhea" id="RHEA:19233"/>
        <dbReference type="Rhea" id="RHEA-COMP:10131"/>
        <dbReference type="Rhea" id="RHEA-COMP:11032"/>
        <dbReference type="ChEBI" id="CHEBI:7896"/>
        <dbReference type="ChEBI" id="CHEBI:15377"/>
        <dbReference type="ChEBI" id="CHEBI:15378"/>
        <dbReference type="ChEBI" id="CHEBI:29950"/>
        <dbReference type="ChEBI" id="CHEBI:74151"/>
        <dbReference type="EC" id="3.1.2.22"/>
    </reaction>
</comment>
<dbReference type="GO" id="GO:0031965">
    <property type="term" value="C:nuclear membrane"/>
    <property type="evidence" value="ECO:0007669"/>
    <property type="project" value="UniProtKB-SubCell"/>
</dbReference>
<proteinExistence type="inferred from homology"/>
<dbReference type="FunFam" id="3.40.50.1820:FF:000010">
    <property type="entry name" value="Acyl-protein thioesterase 2"/>
    <property type="match status" value="1"/>
</dbReference>
<evidence type="ECO:0000256" key="1">
    <source>
        <dbReference type="ARBA" id="ARBA00004126"/>
    </source>
</evidence>
<comment type="similarity">
    <text evidence="5">Belongs to the AB hydrolase superfamily. AB hydrolase 2 family.</text>
</comment>
<keyword evidence="16" id="KW-0472">Membrane</keyword>
<evidence type="ECO:0000256" key="13">
    <source>
        <dbReference type="ARBA" id="ARBA00022832"/>
    </source>
</evidence>
<evidence type="ECO:0000256" key="24">
    <source>
        <dbReference type="ARBA" id="ARBA00048656"/>
    </source>
</evidence>
<keyword evidence="17" id="KW-0539">Nucleus</keyword>
<dbReference type="GO" id="GO:0005783">
    <property type="term" value="C:endoplasmic reticulum"/>
    <property type="evidence" value="ECO:0007669"/>
    <property type="project" value="UniProtKB-SubCell"/>
</dbReference>
<evidence type="ECO:0000256" key="12">
    <source>
        <dbReference type="ARBA" id="ARBA00022824"/>
    </source>
</evidence>
<comment type="subunit">
    <text evidence="6">Homodimer.</text>
</comment>
<evidence type="ECO:0000256" key="14">
    <source>
        <dbReference type="ARBA" id="ARBA00022990"/>
    </source>
</evidence>
<evidence type="ECO:0000256" key="7">
    <source>
        <dbReference type="ARBA" id="ARBA00012423"/>
    </source>
</evidence>
<dbReference type="GO" id="GO:0005886">
    <property type="term" value="C:plasma membrane"/>
    <property type="evidence" value="ECO:0007669"/>
    <property type="project" value="UniProtKB-SubCell"/>
</dbReference>
<evidence type="ECO:0000313" key="27">
    <source>
        <dbReference type="RefSeq" id="XP_032817569.1"/>
    </source>
</evidence>
<dbReference type="Proteomes" id="UP001318040">
    <property type="component" value="Chromosome 27"/>
</dbReference>
<dbReference type="RefSeq" id="XP_032817569.1">
    <property type="nucleotide sequence ID" value="XM_032961678.1"/>
</dbReference>
<keyword evidence="15" id="KW-0443">Lipid metabolism</keyword>
<dbReference type="EC" id="3.1.2.22" evidence="7"/>
<keyword evidence="10" id="KW-0963">Cytoplasm</keyword>
<evidence type="ECO:0000256" key="4">
    <source>
        <dbReference type="ARBA" id="ARBA00004496"/>
    </source>
</evidence>
<evidence type="ECO:0000256" key="10">
    <source>
        <dbReference type="ARBA" id="ARBA00022490"/>
    </source>
</evidence>
<evidence type="ECO:0000259" key="25">
    <source>
        <dbReference type="Pfam" id="PF02230"/>
    </source>
</evidence>
<accession>A0AAJ7TGS5</accession>
<gene>
    <name evidence="27" type="primary">LOC116946607</name>
</gene>
<evidence type="ECO:0000256" key="16">
    <source>
        <dbReference type="ARBA" id="ARBA00023136"/>
    </source>
</evidence>
<dbReference type="AlphaFoldDB" id="A0AAJ7TGS5"/>
<organism evidence="26 27">
    <name type="scientific">Petromyzon marinus</name>
    <name type="common">Sea lamprey</name>
    <dbReference type="NCBI Taxonomy" id="7757"/>
    <lineage>
        <taxon>Eukaryota</taxon>
        <taxon>Metazoa</taxon>
        <taxon>Chordata</taxon>
        <taxon>Craniata</taxon>
        <taxon>Vertebrata</taxon>
        <taxon>Cyclostomata</taxon>
        <taxon>Hyperoartia</taxon>
        <taxon>Petromyzontiformes</taxon>
        <taxon>Petromyzontidae</taxon>
        <taxon>Petromyzon</taxon>
    </lineage>
</organism>
<evidence type="ECO:0000256" key="21">
    <source>
        <dbReference type="ARBA" id="ARBA00045255"/>
    </source>
</evidence>
<comment type="catalytic activity">
    <reaction evidence="23">
        <text>a 1-(9Z-octadecenoyl)-2-acyl-sn-glycero-3-phosphocholine + H2O = a 2-acyl-sn-glycero-3-phosphocholine + (9Z)-octadecenoate + H(+)</text>
        <dbReference type="Rhea" id="RHEA:41720"/>
        <dbReference type="ChEBI" id="CHEBI:15377"/>
        <dbReference type="ChEBI" id="CHEBI:15378"/>
        <dbReference type="ChEBI" id="CHEBI:30823"/>
        <dbReference type="ChEBI" id="CHEBI:57875"/>
        <dbReference type="ChEBI" id="CHEBI:78421"/>
    </reaction>
    <physiologicalReaction direction="left-to-right" evidence="23">
        <dbReference type="Rhea" id="RHEA:41721"/>
    </physiologicalReaction>
</comment>
<evidence type="ECO:0000256" key="9">
    <source>
        <dbReference type="ARBA" id="ARBA00022475"/>
    </source>
</evidence>
<evidence type="ECO:0000256" key="18">
    <source>
        <dbReference type="ARBA" id="ARBA00031195"/>
    </source>
</evidence>
<keyword evidence="12" id="KW-0256">Endoplasmic reticulum</keyword>
<dbReference type="PANTHER" id="PTHR10655:SF22">
    <property type="entry name" value="ACYL-PROTEIN THIOESTERASE 1"/>
    <property type="match status" value="1"/>
</dbReference>
<evidence type="ECO:0000256" key="11">
    <source>
        <dbReference type="ARBA" id="ARBA00022801"/>
    </source>
</evidence>
<evidence type="ECO:0000256" key="3">
    <source>
        <dbReference type="ARBA" id="ARBA00004240"/>
    </source>
</evidence>
<dbReference type="GO" id="GO:0008474">
    <property type="term" value="F:palmitoyl-(protein) hydrolase activity"/>
    <property type="evidence" value="ECO:0007669"/>
    <property type="project" value="UniProtKB-EC"/>
</dbReference>
<evidence type="ECO:0000256" key="15">
    <source>
        <dbReference type="ARBA" id="ARBA00023098"/>
    </source>
</evidence>
<evidence type="ECO:0000256" key="19">
    <source>
        <dbReference type="ARBA" id="ARBA00042319"/>
    </source>
</evidence>
<dbReference type="PANTHER" id="PTHR10655">
    <property type="entry name" value="LYSOPHOSPHOLIPASE-RELATED"/>
    <property type="match status" value="1"/>
</dbReference>
<evidence type="ECO:0000256" key="23">
    <source>
        <dbReference type="ARBA" id="ARBA00048000"/>
    </source>
</evidence>
<evidence type="ECO:0000256" key="20">
    <source>
        <dbReference type="ARBA" id="ARBA00042324"/>
    </source>
</evidence>
<dbReference type="SUPFAM" id="SSF53474">
    <property type="entry name" value="alpha/beta-Hydrolases"/>
    <property type="match status" value="1"/>
</dbReference>
<dbReference type="Pfam" id="PF02230">
    <property type="entry name" value="Abhydrolase_2"/>
    <property type="match status" value="1"/>
</dbReference>
<protein>
    <recommendedName>
        <fullName evidence="8">Acyl-protein thioesterase 1</fullName>
        <ecNumber evidence="7">3.1.2.22</ecNumber>
    </recommendedName>
    <alternativeName>
        <fullName evidence="20">Lysophospholipase 1</fullName>
    </alternativeName>
    <alternativeName>
        <fullName evidence="19">Lysophospholipase I</fullName>
    </alternativeName>
    <alternativeName>
        <fullName evidence="18">Palmitoyl-protein hydrolase</fullName>
    </alternativeName>
</protein>
<evidence type="ECO:0000256" key="22">
    <source>
        <dbReference type="ARBA" id="ARBA00047337"/>
    </source>
</evidence>
<keyword evidence="26" id="KW-1185">Reference proteome</keyword>
<sequence>MGRGAVLIYGSRSLAALLYRRTRTSARMRSALSTTTTITATLRLARPNNRGDKRSDLSTKRLVCVAITCQRRSLPSYRRPGEPPPRHGWAEVLSEFKSPHIKYVCPHAPLMPVTLNLRQMMPSWFDIIGLSPDASEDEDGIKRAAETVRGLIEQEIKAGIPSHRIVLAGFSQGGALSLYTALTSRHKLGGVVALSCWLPLRDSFTQSDGTHAGVPVLQCHGEADVLVPPLFGQLTADKLRSLLGPDAVTFKTYRGLGHSSTQEEMIDVKKFLETQVPDSN</sequence>
<comment type="catalytic activity">
    <reaction evidence="24">
        <text>1-hexadecanoyl-sn-glycero-3-phosphocholine + H2O = sn-glycerol 3-phosphocholine + hexadecanoate + H(+)</text>
        <dbReference type="Rhea" id="RHEA:40435"/>
        <dbReference type="ChEBI" id="CHEBI:7896"/>
        <dbReference type="ChEBI" id="CHEBI:15377"/>
        <dbReference type="ChEBI" id="CHEBI:15378"/>
        <dbReference type="ChEBI" id="CHEBI:16870"/>
        <dbReference type="ChEBI" id="CHEBI:72998"/>
    </reaction>
    <physiologicalReaction direction="left-to-right" evidence="24">
        <dbReference type="Rhea" id="RHEA:40436"/>
    </physiologicalReaction>
</comment>
<keyword evidence="13" id="KW-0276">Fatty acid metabolism</keyword>
<reference evidence="27" key="1">
    <citation type="submission" date="2025-08" db="UniProtKB">
        <authorList>
            <consortium name="RefSeq"/>
        </authorList>
    </citation>
    <scope>IDENTIFICATION</scope>
    <source>
        <tissue evidence="27">Sperm</tissue>
    </source>
</reference>
<keyword evidence="14" id="KW-0007">Acetylation</keyword>